<dbReference type="InterPro" id="IPR004358">
    <property type="entry name" value="Sig_transdc_His_kin-like_C"/>
</dbReference>
<dbReference type="Pfam" id="PF02518">
    <property type="entry name" value="HATPase_c"/>
    <property type="match status" value="1"/>
</dbReference>
<evidence type="ECO:0000256" key="3">
    <source>
        <dbReference type="ARBA" id="ARBA00022553"/>
    </source>
</evidence>
<sequence length="346" mass="37644">MNAGDAASPSLQYVQLLREYWQHNGEEALICAADLGKKLVHAGLPPEDIGEFQQQALVTLGRDLPAIALEEVAERITPPLIEVLVAYGLAFREQTELRYALDIEKRMEQNHKMEALGTLSAGIAHDFNTILGVILGYTEMTLDLAPVGTPTHRNLQHVIAATLRARDLVARILAFGRRSEICKTPVRIADSLDESLAMLGMTLPPSVVLRTELVQSDLVVLADPGEMQQLIVDLTINAVHAIAERGVITFALDTVTFDPATQPAPPELPPGEYVRFRVRDSGCGISSSVIDRIFEPFFTTKAVGHGSGLGLSVVYGIVQRMGGAISVKSELGHGTEFEMLYPRFIA</sequence>
<dbReference type="PANTHER" id="PTHR43065:SF42">
    <property type="entry name" value="TWO-COMPONENT SENSOR PPRA"/>
    <property type="match status" value="1"/>
</dbReference>
<dbReference type="EC" id="2.7.13.3" evidence="2"/>
<organism evidence="5 6">
    <name type="scientific">Candidatus Contendobacter odensis Run_B_J11</name>
    <dbReference type="NCBI Taxonomy" id="1400861"/>
    <lineage>
        <taxon>Bacteria</taxon>
        <taxon>Pseudomonadati</taxon>
        <taxon>Pseudomonadota</taxon>
        <taxon>Gammaproteobacteria</taxon>
        <taxon>Candidatus Competibacteraceae</taxon>
        <taxon>Candidatus Contendibacter</taxon>
    </lineage>
</organism>
<dbReference type="PANTHER" id="PTHR43065">
    <property type="entry name" value="SENSOR HISTIDINE KINASE"/>
    <property type="match status" value="1"/>
</dbReference>
<dbReference type="InterPro" id="IPR017944">
    <property type="entry name" value="KaiA/RbsU_helical_domain_sf"/>
</dbReference>
<name>A0A7U7J447_9GAMM</name>
<dbReference type="Gene3D" id="3.30.565.10">
    <property type="entry name" value="Histidine kinase-like ATPase, C-terminal domain"/>
    <property type="match status" value="1"/>
</dbReference>
<protein>
    <recommendedName>
        <fullName evidence="2">histidine kinase</fullName>
        <ecNumber evidence="2">2.7.13.3</ecNumber>
    </recommendedName>
</protein>
<dbReference type="InterPro" id="IPR036890">
    <property type="entry name" value="HATPase_C_sf"/>
</dbReference>
<dbReference type="Gene3D" id="1.10.287.130">
    <property type="match status" value="1"/>
</dbReference>
<comment type="caution">
    <text evidence="5">The sequence shown here is derived from an EMBL/GenBank/DDBJ whole genome shotgun (WGS) entry which is preliminary data.</text>
</comment>
<dbReference type="PROSITE" id="PS50109">
    <property type="entry name" value="HIS_KIN"/>
    <property type="match status" value="1"/>
</dbReference>
<evidence type="ECO:0000256" key="1">
    <source>
        <dbReference type="ARBA" id="ARBA00000085"/>
    </source>
</evidence>
<gene>
    <name evidence="5" type="ORF">BN874_630012</name>
</gene>
<dbReference type="Pfam" id="PF08673">
    <property type="entry name" value="RsbU_N"/>
    <property type="match status" value="1"/>
</dbReference>
<dbReference type="SUPFAM" id="SSF101215">
    <property type="entry name" value="KaiA/RbsU domain"/>
    <property type="match status" value="1"/>
</dbReference>
<dbReference type="RefSeq" id="WP_034435577.1">
    <property type="nucleotide sequence ID" value="NZ_CBTK010000280.1"/>
</dbReference>
<dbReference type="SUPFAM" id="SSF55874">
    <property type="entry name" value="ATPase domain of HSP90 chaperone/DNA topoisomerase II/histidine kinase"/>
    <property type="match status" value="1"/>
</dbReference>
<dbReference type="InterPro" id="IPR003661">
    <property type="entry name" value="HisK_dim/P_dom"/>
</dbReference>
<dbReference type="Gene3D" id="1.10.1240.30">
    <property type="entry name" value="KaiA/RbsU domain"/>
    <property type="match status" value="1"/>
</dbReference>
<keyword evidence="5" id="KW-0808">Transferase</keyword>
<dbReference type="EMBL" id="CBTK010000280">
    <property type="protein sequence ID" value="CDH46866.1"/>
    <property type="molecule type" value="Genomic_DNA"/>
</dbReference>
<dbReference type="CDD" id="cd00082">
    <property type="entry name" value="HisKA"/>
    <property type="match status" value="1"/>
</dbReference>
<dbReference type="AlphaFoldDB" id="A0A7U7J447"/>
<keyword evidence="6" id="KW-1185">Reference proteome</keyword>
<evidence type="ECO:0000256" key="2">
    <source>
        <dbReference type="ARBA" id="ARBA00012438"/>
    </source>
</evidence>
<evidence type="ECO:0000313" key="5">
    <source>
        <dbReference type="EMBL" id="CDH46866.1"/>
    </source>
</evidence>
<keyword evidence="3" id="KW-0597">Phosphoprotein</keyword>
<evidence type="ECO:0000259" key="4">
    <source>
        <dbReference type="PROSITE" id="PS50109"/>
    </source>
</evidence>
<dbReference type="Proteomes" id="UP000019184">
    <property type="component" value="Unassembled WGS sequence"/>
</dbReference>
<accession>A0A7U7J447</accession>
<dbReference type="InterPro" id="IPR036097">
    <property type="entry name" value="HisK_dim/P_sf"/>
</dbReference>
<dbReference type="InterPro" id="IPR003594">
    <property type="entry name" value="HATPase_dom"/>
</dbReference>
<dbReference type="Pfam" id="PF00512">
    <property type="entry name" value="HisKA"/>
    <property type="match status" value="1"/>
</dbReference>
<dbReference type="SMART" id="SM00388">
    <property type="entry name" value="HisKA"/>
    <property type="match status" value="1"/>
</dbReference>
<dbReference type="SMART" id="SM00387">
    <property type="entry name" value="HATPase_c"/>
    <property type="match status" value="1"/>
</dbReference>
<evidence type="ECO:0000313" key="6">
    <source>
        <dbReference type="Proteomes" id="UP000019184"/>
    </source>
</evidence>
<keyword evidence="5" id="KW-0418">Kinase</keyword>
<feature type="domain" description="Histidine kinase" evidence="4">
    <location>
        <begin position="122"/>
        <end position="345"/>
    </location>
</feature>
<dbReference type="InterPro" id="IPR005467">
    <property type="entry name" value="His_kinase_dom"/>
</dbReference>
<dbReference type="GO" id="GO:0000155">
    <property type="term" value="F:phosphorelay sensor kinase activity"/>
    <property type="evidence" value="ECO:0007669"/>
    <property type="project" value="InterPro"/>
</dbReference>
<proteinExistence type="predicted"/>
<dbReference type="PRINTS" id="PR00344">
    <property type="entry name" value="BCTRLSENSOR"/>
</dbReference>
<reference evidence="5 6" key="1">
    <citation type="journal article" date="2014" name="ISME J.">
        <title>Candidatus Competibacter-lineage genomes retrieved from metagenomes reveal functional metabolic diversity.</title>
        <authorList>
            <person name="McIlroy S.J."/>
            <person name="Albertsen M."/>
            <person name="Andresen E.K."/>
            <person name="Saunders A.M."/>
            <person name="Kristiansen R."/>
            <person name="Stokholm-Bjerregaard M."/>
            <person name="Nielsen K.L."/>
            <person name="Nielsen P.H."/>
        </authorList>
    </citation>
    <scope>NUCLEOTIDE SEQUENCE [LARGE SCALE GENOMIC DNA]</scope>
    <source>
        <strain evidence="5 6">Run_B_J11</strain>
    </source>
</reference>
<comment type="catalytic activity">
    <reaction evidence="1">
        <text>ATP + protein L-histidine = ADP + protein N-phospho-L-histidine.</text>
        <dbReference type="EC" id="2.7.13.3"/>
    </reaction>
</comment>
<dbReference type="InterPro" id="IPR014787">
    <property type="entry name" value="PSer_Pase_RsbU_N"/>
</dbReference>
<dbReference type="SUPFAM" id="SSF47384">
    <property type="entry name" value="Homodimeric domain of signal transducing histidine kinase"/>
    <property type="match status" value="1"/>
</dbReference>